<evidence type="ECO:0000256" key="7">
    <source>
        <dbReference type="SAM" id="MobiDB-lite"/>
    </source>
</evidence>
<dbReference type="PANTHER" id="PTHR23354">
    <property type="entry name" value="NUCLEOLAR PROTEIN 7/ESTROGEN RECEPTOR COACTIVATOR-RELATED"/>
    <property type="match status" value="1"/>
</dbReference>
<feature type="domain" description="TLDc" evidence="9">
    <location>
        <begin position="407"/>
        <end position="610"/>
    </location>
</feature>
<dbReference type="PANTHER" id="PTHR23354:SF122">
    <property type="entry name" value="GTPASE-ACTIVATING PROTEIN SKYWALKER"/>
    <property type="match status" value="1"/>
</dbReference>
<evidence type="ECO:0000259" key="8">
    <source>
        <dbReference type="PROSITE" id="PS50086"/>
    </source>
</evidence>
<gene>
    <name evidence="10" type="ORF">BCR44DRAFT_134939</name>
</gene>
<evidence type="ECO:0000256" key="1">
    <source>
        <dbReference type="ARBA" id="ARBA00004156"/>
    </source>
</evidence>
<dbReference type="PROSITE" id="PS51886">
    <property type="entry name" value="TLDC"/>
    <property type="match status" value="1"/>
</dbReference>
<feature type="compositionally biased region" description="Low complexity" evidence="7">
    <location>
        <begin position="298"/>
        <end position="317"/>
    </location>
</feature>
<evidence type="ECO:0000313" key="11">
    <source>
        <dbReference type="Proteomes" id="UP000193411"/>
    </source>
</evidence>
<dbReference type="GO" id="GO:0030659">
    <property type="term" value="C:cytoplasmic vesicle membrane"/>
    <property type="evidence" value="ECO:0007669"/>
    <property type="project" value="UniProtKB-SubCell"/>
</dbReference>
<feature type="domain" description="Rab-GAP TBC" evidence="8">
    <location>
        <begin position="51"/>
        <end position="243"/>
    </location>
</feature>
<keyword evidence="3" id="KW-0770">Synapse</keyword>
<dbReference type="SMART" id="SM00584">
    <property type="entry name" value="TLDc"/>
    <property type="match status" value="1"/>
</dbReference>
<protein>
    <submittedName>
        <fullName evidence="10">TLD-domain-containing protein</fullName>
    </submittedName>
</protein>
<dbReference type="InterPro" id="IPR006571">
    <property type="entry name" value="TLDc_dom"/>
</dbReference>
<dbReference type="SMART" id="SM00164">
    <property type="entry name" value="TBC"/>
    <property type="match status" value="1"/>
</dbReference>
<dbReference type="InterPro" id="IPR000195">
    <property type="entry name" value="Rab-GAP-TBC_dom"/>
</dbReference>
<dbReference type="Pfam" id="PF00566">
    <property type="entry name" value="RabGAP-TBC"/>
    <property type="match status" value="1"/>
</dbReference>
<reference evidence="10 11" key="1">
    <citation type="submission" date="2016-07" db="EMBL/GenBank/DDBJ databases">
        <title>Pervasive Adenine N6-methylation of Active Genes in Fungi.</title>
        <authorList>
            <consortium name="DOE Joint Genome Institute"/>
            <person name="Mondo S.J."/>
            <person name="Dannebaum R.O."/>
            <person name="Kuo R.C."/>
            <person name="Labutti K."/>
            <person name="Haridas S."/>
            <person name="Kuo A."/>
            <person name="Salamov A."/>
            <person name="Ahrendt S.R."/>
            <person name="Lipzen A."/>
            <person name="Sullivan W."/>
            <person name="Andreopoulos W.B."/>
            <person name="Clum A."/>
            <person name="Lindquist E."/>
            <person name="Daum C."/>
            <person name="Ramamoorthy G.K."/>
            <person name="Gryganskyi A."/>
            <person name="Culley D."/>
            <person name="Magnuson J.K."/>
            <person name="James T.Y."/>
            <person name="O'Malley M.A."/>
            <person name="Stajich J.E."/>
            <person name="Spatafora J.W."/>
            <person name="Visel A."/>
            <person name="Grigoriev I.V."/>
        </authorList>
    </citation>
    <scope>NUCLEOTIDE SEQUENCE [LARGE SCALE GENOMIC DNA]</scope>
    <source>
        <strain evidence="10 11">PL171</strain>
    </source>
</reference>
<dbReference type="OrthoDB" id="26679at2759"/>
<organism evidence="10 11">
    <name type="scientific">Catenaria anguillulae PL171</name>
    <dbReference type="NCBI Taxonomy" id="765915"/>
    <lineage>
        <taxon>Eukaryota</taxon>
        <taxon>Fungi</taxon>
        <taxon>Fungi incertae sedis</taxon>
        <taxon>Blastocladiomycota</taxon>
        <taxon>Blastocladiomycetes</taxon>
        <taxon>Blastocladiales</taxon>
        <taxon>Catenariaceae</taxon>
        <taxon>Catenaria</taxon>
    </lineage>
</organism>
<proteinExistence type="predicted"/>
<dbReference type="Pfam" id="PF07534">
    <property type="entry name" value="TLD"/>
    <property type="match status" value="1"/>
</dbReference>
<accession>A0A1Y2I314</accession>
<dbReference type="InterPro" id="IPR035969">
    <property type="entry name" value="Rab-GAP_TBC_sf"/>
</dbReference>
<evidence type="ECO:0000259" key="9">
    <source>
        <dbReference type="PROSITE" id="PS51886"/>
    </source>
</evidence>
<dbReference type="EMBL" id="MCFL01000003">
    <property type="protein sequence ID" value="ORZ40363.1"/>
    <property type="molecule type" value="Genomic_DNA"/>
</dbReference>
<dbReference type="Gene3D" id="1.10.472.80">
    <property type="entry name" value="Ypt/Rab-GAP domain of gyp1p, domain 3"/>
    <property type="match status" value="1"/>
</dbReference>
<feature type="region of interest" description="Disordered" evidence="7">
    <location>
        <begin position="286"/>
        <end position="341"/>
    </location>
</feature>
<dbReference type="SUPFAM" id="SSF47923">
    <property type="entry name" value="Ypt/Rab-GAP domain of gyp1p"/>
    <property type="match status" value="1"/>
</dbReference>
<evidence type="ECO:0000256" key="2">
    <source>
        <dbReference type="ARBA" id="ARBA00004184"/>
    </source>
</evidence>
<name>A0A1Y2I314_9FUNG</name>
<keyword evidence="4" id="KW-0472">Membrane</keyword>
<evidence type="ECO:0000256" key="6">
    <source>
        <dbReference type="ARBA" id="ARBA00034103"/>
    </source>
</evidence>
<evidence type="ECO:0000256" key="5">
    <source>
        <dbReference type="ARBA" id="ARBA00023329"/>
    </source>
</evidence>
<dbReference type="PROSITE" id="PS50086">
    <property type="entry name" value="TBC_RABGAP"/>
    <property type="match status" value="1"/>
</dbReference>
<dbReference type="STRING" id="765915.A0A1Y2I314"/>
<keyword evidence="5" id="KW-0968">Cytoplasmic vesicle</keyword>
<evidence type="ECO:0000256" key="3">
    <source>
        <dbReference type="ARBA" id="ARBA00023018"/>
    </source>
</evidence>
<comment type="caution">
    <text evidence="10">The sequence shown here is derived from an EMBL/GenBank/DDBJ whole genome shotgun (WGS) entry which is preliminary data.</text>
</comment>
<evidence type="ECO:0000313" key="10">
    <source>
        <dbReference type="EMBL" id="ORZ40363.1"/>
    </source>
</evidence>
<sequence length="613" mass="68538">MPNLDLIDLKRYETQKSDKETSKTWDDDSIEKLLEAQNLAKTKLKQIVRRGVPDGIRSIVWPEFLKMHKMPEYEKNYTKALFRVHGSKPPDQLSLCPLFSGSMFTEWMCLTQKGYLVAGRMLSVIAYDYPHIEFCPFLPVLSVLMLHHVGPDDTFGSINWMIRANMAKPDSWVFFPTYKKDIKALNYAFSELVKTQLPKVWKHLELLNNTDKPLWVRWFCDFFIGVLPLDVVFHILDSFLIEGYKVLLRYALALVELRSSAVLACVSWDEATAVFKLDPPKPSGSPAILPSAPPSAPSPVSLSASSPAAQQQSSPNKSSPPSPNAQSLPSPTSPIPANAWKGSRETNIPQLLKLAFSYKFSKRKLLEFRNAHHLSRSAHREGSLPDIHNGAAQLIDLPKLLHSEESAFMTTDDWLPLWQWVPPRHRVAALELAFTTRKHGRSLATFYDLCREREPTLLLIETMDGDVIGAYCPVSWPLSNREFNRFFGTGETFVFTLRRKGKVEPKAWPWVLAYTATSPQVAGGNAQATTQAAAATTTGTLNLTAADATNSFMWAGNKELIVGGGGKSQAIWIEQNMVKGSTGPCSTFNNQPLCGTGSFEISVLEVFSFRLTQ</sequence>
<dbReference type="AlphaFoldDB" id="A0A1Y2I314"/>
<dbReference type="Proteomes" id="UP000193411">
    <property type="component" value="Unassembled WGS sequence"/>
</dbReference>
<evidence type="ECO:0000256" key="4">
    <source>
        <dbReference type="ARBA" id="ARBA00023136"/>
    </source>
</evidence>
<keyword evidence="11" id="KW-1185">Reference proteome</keyword>
<comment type="subcellular location">
    <subcellularLocation>
        <location evidence="1">Cytoplasmic vesicle membrane</location>
    </subcellularLocation>
    <subcellularLocation>
        <location evidence="2">Endomembrane system</location>
        <topology evidence="2">Peripheral membrane protein</topology>
    </subcellularLocation>
    <subcellularLocation>
        <location evidence="6">Synapse</location>
    </subcellularLocation>
</comment>
<dbReference type="GO" id="GO:0012505">
    <property type="term" value="C:endomembrane system"/>
    <property type="evidence" value="ECO:0007669"/>
    <property type="project" value="UniProtKB-SubCell"/>
</dbReference>